<dbReference type="CDD" id="cd07438">
    <property type="entry name" value="PHP_HisPPase_AMP"/>
    <property type="match status" value="1"/>
</dbReference>
<dbReference type="Gene3D" id="3.20.20.140">
    <property type="entry name" value="Metal-dependent hydrolases"/>
    <property type="match status" value="1"/>
</dbReference>
<feature type="domain" description="Polymerase/histidinol phosphatase N-terminal" evidence="1">
    <location>
        <begin position="1"/>
        <end position="66"/>
    </location>
</feature>
<dbReference type="SUPFAM" id="SSF89550">
    <property type="entry name" value="PHP domain-like"/>
    <property type="match status" value="1"/>
</dbReference>
<dbReference type="Gene3D" id="1.10.150.650">
    <property type="match status" value="1"/>
</dbReference>
<dbReference type="Proteomes" id="UP001235343">
    <property type="component" value="Unassembled WGS sequence"/>
</dbReference>
<dbReference type="EMBL" id="JASTZU010000062">
    <property type="protein sequence ID" value="MDL4842675.1"/>
    <property type="molecule type" value="Genomic_DNA"/>
</dbReference>
<dbReference type="RefSeq" id="WP_285933965.1">
    <property type="nucleotide sequence ID" value="NZ_JASTZU010000062.1"/>
</dbReference>
<dbReference type="InterPro" id="IPR004013">
    <property type="entry name" value="PHP_dom"/>
</dbReference>
<keyword evidence="3" id="KW-1185">Reference proteome</keyword>
<sequence length="271" mass="30171">MDLHIHSTHSDGQLTPSEIIHIASSKGINVLSITDHDEIAAYHSGKRTANFLGITLIPGIELNTDGEDGELHILGYYINPYSETLLNYIAWRKKERTDWAKKIVNKLRDMGYNISFDACARRAKGGVIVRTHIADELFSKGYFPSSEHAYGTLLIKGATAFVKRADFTAEDAIQLIHDAGGEAYLAHPGIYPFDIHIQRLIAYGLDGIEVYHSKHKQAQIAYWEKIAQQASLKVSGGSNHHGPQSFNPYPIGSVLLSDFCIKQWTAREPIT</sequence>
<dbReference type="InterPro" id="IPR003141">
    <property type="entry name" value="Pol/His_phosphatase_N"/>
</dbReference>
<organism evidence="2 3">
    <name type="scientific">Aquibacillus rhizosphaerae</name>
    <dbReference type="NCBI Taxonomy" id="3051431"/>
    <lineage>
        <taxon>Bacteria</taxon>
        <taxon>Bacillati</taxon>
        <taxon>Bacillota</taxon>
        <taxon>Bacilli</taxon>
        <taxon>Bacillales</taxon>
        <taxon>Bacillaceae</taxon>
        <taxon>Aquibacillus</taxon>
    </lineage>
</organism>
<protein>
    <submittedName>
        <fullName evidence="2">PHP domain-containing protein</fullName>
    </submittedName>
</protein>
<dbReference type="PANTHER" id="PTHR42924:SF3">
    <property type="entry name" value="POLYMERASE_HISTIDINOL PHOSPHATASE N-TERMINAL DOMAIN-CONTAINING PROTEIN"/>
    <property type="match status" value="1"/>
</dbReference>
<dbReference type="Pfam" id="PF02811">
    <property type="entry name" value="PHP"/>
    <property type="match status" value="1"/>
</dbReference>
<evidence type="ECO:0000313" key="3">
    <source>
        <dbReference type="Proteomes" id="UP001235343"/>
    </source>
</evidence>
<proteinExistence type="predicted"/>
<comment type="caution">
    <text evidence="2">The sequence shown here is derived from an EMBL/GenBank/DDBJ whole genome shotgun (WGS) entry which is preliminary data.</text>
</comment>
<accession>A0ABT7LBV0</accession>
<dbReference type="InterPro" id="IPR052018">
    <property type="entry name" value="PHP_domain"/>
</dbReference>
<dbReference type="SMART" id="SM00481">
    <property type="entry name" value="POLIIIAc"/>
    <property type="match status" value="1"/>
</dbReference>
<dbReference type="InterPro" id="IPR016195">
    <property type="entry name" value="Pol/histidinol_Pase-like"/>
</dbReference>
<evidence type="ECO:0000259" key="1">
    <source>
        <dbReference type="SMART" id="SM00481"/>
    </source>
</evidence>
<evidence type="ECO:0000313" key="2">
    <source>
        <dbReference type="EMBL" id="MDL4842675.1"/>
    </source>
</evidence>
<name>A0ABT7LBV0_9BACI</name>
<dbReference type="PANTHER" id="PTHR42924">
    <property type="entry name" value="EXONUCLEASE"/>
    <property type="match status" value="1"/>
</dbReference>
<reference evidence="2 3" key="1">
    <citation type="submission" date="2023-06" db="EMBL/GenBank/DDBJ databases">
        <title>Aquibacillus rhizosphaerae LR5S19.</title>
        <authorList>
            <person name="Sun J.-Q."/>
        </authorList>
    </citation>
    <scope>NUCLEOTIDE SEQUENCE [LARGE SCALE GENOMIC DNA]</scope>
    <source>
        <strain evidence="2 3">LR5S19</strain>
    </source>
</reference>
<gene>
    <name evidence="2" type="ORF">QQS35_19770</name>
</gene>